<keyword evidence="2" id="KW-1133">Transmembrane helix</keyword>
<dbReference type="EnsemblMetazoa" id="Aqu2.1.33764_001">
    <property type="protein sequence ID" value="Aqu2.1.33764_001"/>
    <property type="gene ID" value="Aqu2.1.33764"/>
</dbReference>
<gene>
    <name evidence="3" type="primary">100641375</name>
</gene>
<accession>A0A1X7V1U9</accession>
<evidence type="ECO:0000256" key="2">
    <source>
        <dbReference type="SAM" id="Phobius"/>
    </source>
</evidence>
<feature type="compositionally biased region" description="Polar residues" evidence="1">
    <location>
        <begin position="280"/>
        <end position="294"/>
    </location>
</feature>
<feature type="transmembrane region" description="Helical" evidence="2">
    <location>
        <begin position="6"/>
        <end position="34"/>
    </location>
</feature>
<reference evidence="3" key="2">
    <citation type="submission" date="2017-05" db="UniProtKB">
        <authorList>
            <consortium name="EnsemblMetazoa"/>
        </authorList>
    </citation>
    <scope>IDENTIFICATION</scope>
</reference>
<feature type="compositionally biased region" description="Polar residues" evidence="1">
    <location>
        <begin position="208"/>
        <end position="235"/>
    </location>
</feature>
<keyword evidence="2" id="KW-0812">Transmembrane</keyword>
<dbReference type="AlphaFoldDB" id="A0A1X7V1U9"/>
<dbReference type="EnsemblMetazoa" id="XM_003386008.3">
    <property type="protein sequence ID" value="XP_003386056.1"/>
    <property type="gene ID" value="LOC100641375"/>
</dbReference>
<organism evidence="3">
    <name type="scientific">Amphimedon queenslandica</name>
    <name type="common">Sponge</name>
    <dbReference type="NCBI Taxonomy" id="400682"/>
    <lineage>
        <taxon>Eukaryota</taxon>
        <taxon>Metazoa</taxon>
        <taxon>Porifera</taxon>
        <taxon>Demospongiae</taxon>
        <taxon>Heteroscleromorpha</taxon>
        <taxon>Haplosclerida</taxon>
        <taxon>Niphatidae</taxon>
        <taxon>Amphimedon</taxon>
    </lineage>
</organism>
<feature type="compositionally biased region" description="Basic and acidic residues" evidence="1">
    <location>
        <begin position="259"/>
        <end position="268"/>
    </location>
</feature>
<sequence length="431" mass="47400">MGNQNLGIALGAAALVIALFLAILFIFVIIMLVIHFNKKLRKMREYLRKERKLREREEGLVELNPCSPHHFNNSFEAPSPSKPVTVVVHATNQTFAETPLGNQSLPTSPAQAMAPVPASKAWSDNGQYTDLTGPLPGFLRNEEMLLPPEATPELVAAAQVINEEKEEEEESKEVKKTPVKKGSDDYVNPLDAKTEAAAMRQKEKIKQKVSQGLQQKRTSDPQHSLSITDDGNYTIVSDALPKGDFERIEVGNSSSRSRAYSDIDDPKRKSSHVSGADSGKGSNTDSVESESPTPQIRFHSTREKPKHLSPQRPANEVKSNPIPRRRSMAQHKEEVSFDPNTGFKLSAKRTNSDGSPAMKQKRSEGQRSPVSDPGHEFPAGSSVTDERFVEGGGVHAYATVDLKAKCRPEDDILRREGVGAPEHYNAPVPCN</sequence>
<feature type="compositionally biased region" description="Basic and acidic residues" evidence="1">
    <location>
        <begin position="172"/>
        <end position="184"/>
    </location>
</feature>
<evidence type="ECO:0000313" key="4">
    <source>
        <dbReference type="Proteomes" id="UP000007879"/>
    </source>
</evidence>
<keyword evidence="2" id="KW-0472">Membrane</keyword>
<evidence type="ECO:0000313" key="3">
    <source>
        <dbReference type="EnsemblMetazoa" id="Aqu2.1.33764_001"/>
    </source>
</evidence>
<reference evidence="4" key="1">
    <citation type="journal article" date="2010" name="Nature">
        <title>The Amphimedon queenslandica genome and the evolution of animal complexity.</title>
        <authorList>
            <person name="Srivastava M."/>
            <person name="Simakov O."/>
            <person name="Chapman J."/>
            <person name="Fahey B."/>
            <person name="Gauthier M.E."/>
            <person name="Mitros T."/>
            <person name="Richards G.S."/>
            <person name="Conaco C."/>
            <person name="Dacre M."/>
            <person name="Hellsten U."/>
            <person name="Larroux C."/>
            <person name="Putnam N.H."/>
            <person name="Stanke M."/>
            <person name="Adamska M."/>
            <person name="Darling A."/>
            <person name="Degnan S.M."/>
            <person name="Oakley T.H."/>
            <person name="Plachetzki D.C."/>
            <person name="Zhai Y."/>
            <person name="Adamski M."/>
            <person name="Calcino A."/>
            <person name="Cummins S.F."/>
            <person name="Goodstein D.M."/>
            <person name="Harris C."/>
            <person name="Jackson D.J."/>
            <person name="Leys S.P."/>
            <person name="Shu S."/>
            <person name="Woodcroft B.J."/>
            <person name="Vervoort M."/>
            <person name="Kosik K.S."/>
            <person name="Manning G."/>
            <person name="Degnan B.M."/>
            <person name="Rokhsar D.S."/>
        </authorList>
    </citation>
    <scope>NUCLEOTIDE SEQUENCE [LARGE SCALE GENOMIC DNA]</scope>
</reference>
<feature type="region of interest" description="Disordered" evidence="1">
    <location>
        <begin position="163"/>
        <end position="386"/>
    </location>
</feature>
<evidence type="ECO:0000256" key="1">
    <source>
        <dbReference type="SAM" id="MobiDB-lite"/>
    </source>
</evidence>
<protein>
    <submittedName>
        <fullName evidence="3">Uncharacterized protein</fullName>
    </submittedName>
</protein>
<dbReference type="Proteomes" id="UP000007879">
    <property type="component" value="Unassembled WGS sequence"/>
</dbReference>
<dbReference type="KEGG" id="aqu:100641375"/>
<dbReference type="InParanoid" id="A0A1X7V1U9"/>
<name>A0A1X7V1U9_AMPQE</name>
<keyword evidence="4" id="KW-1185">Reference proteome</keyword>
<proteinExistence type="predicted"/>